<sequence length="166" mass="18544">MSTPNLQDMCPSAGGHMDSPKFEDIREDLLRFMLQGASRDSDMNLSEDEIAEVDMVDSLKRGHPTTDDDIPGNIQLAKPSRDSKKARSRQSESRIPVKGAYKMAVDPEINNSKDRKVVKNSSGSAITDKRLKYDAFSRSPYIVMLRARSENVPNKKKMSLIKISGI</sequence>
<keyword evidence="3" id="KW-1185">Reference proteome</keyword>
<feature type="region of interest" description="Disordered" evidence="1">
    <location>
        <begin position="59"/>
        <end position="100"/>
    </location>
</feature>
<evidence type="ECO:0000256" key="1">
    <source>
        <dbReference type="SAM" id="MobiDB-lite"/>
    </source>
</evidence>
<protein>
    <submittedName>
        <fullName evidence="2">Uncharacterized protein</fullName>
    </submittedName>
</protein>
<proteinExistence type="predicted"/>
<feature type="compositionally biased region" description="Basic and acidic residues" evidence="1">
    <location>
        <begin position="79"/>
        <end position="92"/>
    </location>
</feature>
<evidence type="ECO:0000313" key="2">
    <source>
        <dbReference type="EMBL" id="KYQ59133.1"/>
    </source>
</evidence>
<dbReference type="AlphaFoldDB" id="A0A151XFH4"/>
<reference evidence="2 3" key="1">
    <citation type="submission" date="2015-09" db="EMBL/GenBank/DDBJ databases">
        <title>Trachymyrmex zeteki WGS genome.</title>
        <authorList>
            <person name="Nygaard S."/>
            <person name="Hu H."/>
            <person name="Boomsma J."/>
            <person name="Zhang G."/>
        </authorList>
    </citation>
    <scope>NUCLEOTIDE SEQUENCE [LARGE SCALE GENOMIC DNA]</scope>
    <source>
        <strain evidence="2">Tzet28-1</strain>
        <tissue evidence="2">Whole body</tissue>
    </source>
</reference>
<organism evidence="2 3">
    <name type="scientific">Mycetomoellerius zeteki</name>
    <dbReference type="NCBI Taxonomy" id="64791"/>
    <lineage>
        <taxon>Eukaryota</taxon>
        <taxon>Metazoa</taxon>
        <taxon>Ecdysozoa</taxon>
        <taxon>Arthropoda</taxon>
        <taxon>Hexapoda</taxon>
        <taxon>Insecta</taxon>
        <taxon>Pterygota</taxon>
        <taxon>Neoptera</taxon>
        <taxon>Endopterygota</taxon>
        <taxon>Hymenoptera</taxon>
        <taxon>Apocrita</taxon>
        <taxon>Aculeata</taxon>
        <taxon>Formicoidea</taxon>
        <taxon>Formicidae</taxon>
        <taxon>Myrmicinae</taxon>
        <taxon>Mycetomoellerius</taxon>
    </lineage>
</organism>
<dbReference type="EMBL" id="KQ982185">
    <property type="protein sequence ID" value="KYQ59133.1"/>
    <property type="molecule type" value="Genomic_DNA"/>
</dbReference>
<evidence type="ECO:0000313" key="3">
    <source>
        <dbReference type="Proteomes" id="UP000075809"/>
    </source>
</evidence>
<dbReference type="Proteomes" id="UP000075809">
    <property type="component" value="Unassembled WGS sequence"/>
</dbReference>
<name>A0A151XFH4_9HYME</name>
<feature type="region of interest" description="Disordered" evidence="1">
    <location>
        <begin position="1"/>
        <end position="22"/>
    </location>
</feature>
<accession>A0A151XFH4</accession>
<gene>
    <name evidence="2" type="ORF">ALC60_01849</name>
</gene>